<dbReference type="AlphaFoldDB" id="A0A169PCE1"/>
<evidence type="ECO:0000256" key="2">
    <source>
        <dbReference type="ARBA" id="ARBA00023125"/>
    </source>
</evidence>
<keyword evidence="3" id="KW-0804">Transcription</keyword>
<evidence type="ECO:0000256" key="4">
    <source>
        <dbReference type="PROSITE-ProRule" id="PRU00335"/>
    </source>
</evidence>
<dbReference type="PANTHER" id="PTHR30055:SF220">
    <property type="entry name" value="TETR-FAMILY REGULATORY PROTEIN"/>
    <property type="match status" value="1"/>
</dbReference>
<dbReference type="RefSeq" id="WP_359884967.1">
    <property type="nucleotide sequence ID" value="NZ_JBEYHT010000083.1"/>
</dbReference>
<gene>
    <name evidence="7" type="ORF">SLA_6404</name>
</gene>
<evidence type="ECO:0000313" key="7">
    <source>
        <dbReference type="EMBL" id="BAU87272.1"/>
    </source>
</evidence>
<feature type="domain" description="HTH tetR-type" evidence="6">
    <location>
        <begin position="13"/>
        <end position="73"/>
    </location>
</feature>
<reference evidence="7 8" key="1">
    <citation type="journal article" date="2016" name="Genome Announc.">
        <title>Complete Genome Sequence of Thiostrepton-Producing Streptomyces laurentii ATCC 31255.</title>
        <authorList>
            <person name="Doi K."/>
            <person name="Fujino Y."/>
            <person name="Nagayoshi Y."/>
            <person name="Ohshima T."/>
            <person name="Ogata S."/>
        </authorList>
    </citation>
    <scope>NUCLEOTIDE SEQUENCE [LARGE SCALE GENOMIC DNA]</scope>
    <source>
        <strain evidence="7 8">ATCC 31255</strain>
    </source>
</reference>
<keyword evidence="1" id="KW-0805">Transcription regulation</keyword>
<dbReference type="GO" id="GO:0000976">
    <property type="term" value="F:transcription cis-regulatory region binding"/>
    <property type="evidence" value="ECO:0007669"/>
    <property type="project" value="TreeGrafter"/>
</dbReference>
<dbReference type="KEGG" id="slau:SLA_6404"/>
<keyword evidence="8" id="KW-1185">Reference proteome</keyword>
<dbReference type="SUPFAM" id="SSF46689">
    <property type="entry name" value="Homeodomain-like"/>
    <property type="match status" value="1"/>
</dbReference>
<evidence type="ECO:0000259" key="6">
    <source>
        <dbReference type="PROSITE" id="PS50977"/>
    </source>
</evidence>
<dbReference type="InterPro" id="IPR001647">
    <property type="entry name" value="HTH_TetR"/>
</dbReference>
<dbReference type="InterPro" id="IPR050109">
    <property type="entry name" value="HTH-type_TetR-like_transc_reg"/>
</dbReference>
<feature type="DNA-binding region" description="H-T-H motif" evidence="4">
    <location>
        <begin position="36"/>
        <end position="55"/>
    </location>
</feature>
<dbReference type="InterPro" id="IPR009057">
    <property type="entry name" value="Homeodomain-like_sf"/>
</dbReference>
<sequence length="240" mass="24428">MAAISVGKTYHHGDLRNALIGAAVDLATEGGPERVVLREAARRVGVSPTAAYRHFEGRGALLAAVREHARHALADSMEDAVARQRADGSPLSAEARLAALCRGYVAFAVEQPGLYRSAFSAPRTEPGGPAGSAHDTDTDADCATAGGAAGPAAGRGGSEHGPAGAGVRAFGLLTDALDAVAAAARPPRAPRPAAEVAAWSAVHGLSLLLLEGPLRRLTAQRRDDVVESTLAMVVSGTRAP</sequence>
<feature type="region of interest" description="Disordered" evidence="5">
    <location>
        <begin position="119"/>
        <end position="161"/>
    </location>
</feature>
<dbReference type="InterPro" id="IPR036271">
    <property type="entry name" value="Tet_transcr_reg_TetR-rel_C_sf"/>
</dbReference>
<accession>A0A169PCE1</accession>
<proteinExistence type="predicted"/>
<dbReference type="Pfam" id="PF00440">
    <property type="entry name" value="TetR_N"/>
    <property type="match status" value="1"/>
</dbReference>
<evidence type="ECO:0000313" key="8">
    <source>
        <dbReference type="Proteomes" id="UP000217676"/>
    </source>
</evidence>
<evidence type="ECO:0000256" key="1">
    <source>
        <dbReference type="ARBA" id="ARBA00023015"/>
    </source>
</evidence>
<protein>
    <submittedName>
        <fullName evidence="7">Transcriptional regulator, tetR family</fullName>
    </submittedName>
</protein>
<keyword evidence="2 4" id="KW-0238">DNA-binding</keyword>
<dbReference type="Proteomes" id="UP000217676">
    <property type="component" value="Chromosome"/>
</dbReference>
<dbReference type="Gene3D" id="1.10.357.10">
    <property type="entry name" value="Tetracycline Repressor, domain 2"/>
    <property type="match status" value="1"/>
</dbReference>
<name>A0A169PCE1_STRLU</name>
<evidence type="ECO:0000256" key="5">
    <source>
        <dbReference type="SAM" id="MobiDB-lite"/>
    </source>
</evidence>
<feature type="compositionally biased region" description="Gly residues" evidence="5">
    <location>
        <begin position="147"/>
        <end position="156"/>
    </location>
</feature>
<dbReference type="EMBL" id="AP017424">
    <property type="protein sequence ID" value="BAU87272.1"/>
    <property type="molecule type" value="Genomic_DNA"/>
</dbReference>
<dbReference type="SUPFAM" id="SSF48498">
    <property type="entry name" value="Tetracyclin repressor-like, C-terminal domain"/>
    <property type="match status" value="1"/>
</dbReference>
<dbReference type="PANTHER" id="PTHR30055">
    <property type="entry name" value="HTH-TYPE TRANSCRIPTIONAL REGULATOR RUTR"/>
    <property type="match status" value="1"/>
</dbReference>
<dbReference type="InterPro" id="IPR025996">
    <property type="entry name" value="MT1864/Rv1816-like_C"/>
</dbReference>
<dbReference type="Pfam" id="PF13305">
    <property type="entry name" value="TetR_C_33"/>
    <property type="match status" value="1"/>
</dbReference>
<dbReference type="GO" id="GO:0003700">
    <property type="term" value="F:DNA-binding transcription factor activity"/>
    <property type="evidence" value="ECO:0007669"/>
    <property type="project" value="TreeGrafter"/>
</dbReference>
<evidence type="ECO:0000256" key="3">
    <source>
        <dbReference type="ARBA" id="ARBA00023163"/>
    </source>
</evidence>
<organism evidence="7 8">
    <name type="scientific">Streptomyces laurentii</name>
    <dbReference type="NCBI Taxonomy" id="39478"/>
    <lineage>
        <taxon>Bacteria</taxon>
        <taxon>Bacillati</taxon>
        <taxon>Actinomycetota</taxon>
        <taxon>Actinomycetes</taxon>
        <taxon>Kitasatosporales</taxon>
        <taxon>Streptomycetaceae</taxon>
        <taxon>Streptomyces</taxon>
    </lineage>
</organism>
<dbReference type="PROSITE" id="PS50977">
    <property type="entry name" value="HTH_TETR_2"/>
    <property type="match status" value="1"/>
</dbReference>